<sequence length="47" mass="5252">MSALSLSKNEDKVQIVGKIKKVQLYRTNTSPPCATETKYSKLASCYK</sequence>
<evidence type="ECO:0000313" key="2">
    <source>
        <dbReference type="Proteomes" id="UP000789405"/>
    </source>
</evidence>
<proteinExistence type="predicted"/>
<name>A0A9N9G832_9GLOM</name>
<gene>
    <name evidence="1" type="ORF">DERYTH_LOCUS7019</name>
</gene>
<dbReference type="EMBL" id="CAJVPY010003302">
    <property type="protein sequence ID" value="CAG8588003.1"/>
    <property type="molecule type" value="Genomic_DNA"/>
</dbReference>
<dbReference type="AlphaFoldDB" id="A0A9N9G832"/>
<keyword evidence="2" id="KW-1185">Reference proteome</keyword>
<reference evidence="1" key="1">
    <citation type="submission" date="2021-06" db="EMBL/GenBank/DDBJ databases">
        <authorList>
            <person name="Kallberg Y."/>
            <person name="Tangrot J."/>
            <person name="Rosling A."/>
        </authorList>
    </citation>
    <scope>NUCLEOTIDE SEQUENCE</scope>
    <source>
        <strain evidence="1">MA453B</strain>
    </source>
</reference>
<comment type="caution">
    <text evidence="1">The sequence shown here is derived from an EMBL/GenBank/DDBJ whole genome shotgun (WGS) entry which is preliminary data.</text>
</comment>
<organism evidence="1 2">
    <name type="scientific">Dentiscutata erythropus</name>
    <dbReference type="NCBI Taxonomy" id="1348616"/>
    <lineage>
        <taxon>Eukaryota</taxon>
        <taxon>Fungi</taxon>
        <taxon>Fungi incertae sedis</taxon>
        <taxon>Mucoromycota</taxon>
        <taxon>Glomeromycotina</taxon>
        <taxon>Glomeromycetes</taxon>
        <taxon>Diversisporales</taxon>
        <taxon>Gigasporaceae</taxon>
        <taxon>Dentiscutata</taxon>
    </lineage>
</organism>
<evidence type="ECO:0000313" key="1">
    <source>
        <dbReference type="EMBL" id="CAG8588003.1"/>
    </source>
</evidence>
<accession>A0A9N9G832</accession>
<protein>
    <submittedName>
        <fullName evidence="1">16217_t:CDS:1</fullName>
    </submittedName>
</protein>
<dbReference type="Proteomes" id="UP000789405">
    <property type="component" value="Unassembled WGS sequence"/>
</dbReference>